<dbReference type="EMBL" id="QHLZ01000005">
    <property type="protein sequence ID" value="PXA65515.1"/>
    <property type="molecule type" value="Genomic_DNA"/>
</dbReference>
<accession>A0A2V3DTB3</accession>
<evidence type="ECO:0000313" key="4">
    <source>
        <dbReference type="Proteomes" id="UP000246303"/>
    </source>
</evidence>
<sequence>MDEDDDSRFPYPDTGLSPSDGRPEPVVEGSEEPRLPTRGAPTPPAVVHGRIPRWLLVTASVIIHGASVWWIILPQYSNAVPTLGSLEQLSVYLVLLAVGLELASFLAYSALSASVLGAGRPSYFTLLRIDSSDVGVSHVVPGAGRRQSGTACCNAQESPGKSPERCGHPNFRFQSRVGDTLCRGTATVPHHHLCQYVLPN</sequence>
<feature type="compositionally biased region" description="Basic and acidic residues" evidence="1">
    <location>
        <begin position="21"/>
        <end position="35"/>
    </location>
</feature>
<evidence type="ECO:0000256" key="1">
    <source>
        <dbReference type="SAM" id="MobiDB-lite"/>
    </source>
</evidence>
<dbReference type="AlphaFoldDB" id="A0A2V3DTB3"/>
<feature type="region of interest" description="Disordered" evidence="1">
    <location>
        <begin position="1"/>
        <end position="43"/>
    </location>
</feature>
<feature type="transmembrane region" description="Helical" evidence="2">
    <location>
        <begin position="92"/>
        <end position="118"/>
    </location>
</feature>
<protein>
    <submittedName>
        <fullName evidence="3">Uncharacterized protein</fullName>
    </submittedName>
</protein>
<feature type="compositionally biased region" description="Polar residues" evidence="1">
    <location>
        <begin position="147"/>
        <end position="159"/>
    </location>
</feature>
<feature type="region of interest" description="Disordered" evidence="1">
    <location>
        <begin position="145"/>
        <end position="166"/>
    </location>
</feature>
<organism evidence="3 4">
    <name type="scientific">Arthrobacter psychrochitiniphilus</name>
    <dbReference type="NCBI Taxonomy" id="291045"/>
    <lineage>
        <taxon>Bacteria</taxon>
        <taxon>Bacillati</taxon>
        <taxon>Actinomycetota</taxon>
        <taxon>Actinomycetes</taxon>
        <taxon>Micrococcales</taxon>
        <taxon>Micrococcaceae</taxon>
        <taxon>Arthrobacter</taxon>
    </lineage>
</organism>
<feature type="transmembrane region" description="Helical" evidence="2">
    <location>
        <begin position="54"/>
        <end position="72"/>
    </location>
</feature>
<reference evidence="3 4" key="1">
    <citation type="submission" date="2018-05" db="EMBL/GenBank/DDBJ databases">
        <title>Genetic diversity of glacier-inhabiting Cryobacterium bacteria in China and description of Cryobacterium mengkeensis sp. nov. and Arthrobacter glacialis sp. nov.</title>
        <authorList>
            <person name="Liu Q."/>
            <person name="Xin Y.-H."/>
        </authorList>
    </citation>
    <scope>NUCLEOTIDE SEQUENCE [LARGE SCALE GENOMIC DNA]</scope>
    <source>
        <strain evidence="3 4">GP3</strain>
    </source>
</reference>
<keyword evidence="2" id="KW-0812">Transmembrane</keyword>
<comment type="caution">
    <text evidence="3">The sequence shown here is derived from an EMBL/GenBank/DDBJ whole genome shotgun (WGS) entry which is preliminary data.</text>
</comment>
<keyword evidence="2" id="KW-0472">Membrane</keyword>
<dbReference type="Proteomes" id="UP000246303">
    <property type="component" value="Unassembled WGS sequence"/>
</dbReference>
<evidence type="ECO:0000256" key="2">
    <source>
        <dbReference type="SAM" id="Phobius"/>
    </source>
</evidence>
<name>A0A2V3DTB3_9MICC</name>
<keyword evidence="4" id="KW-1185">Reference proteome</keyword>
<proteinExistence type="predicted"/>
<keyword evidence="2" id="KW-1133">Transmembrane helix</keyword>
<gene>
    <name evidence="3" type="ORF">CVS29_09730</name>
</gene>
<evidence type="ECO:0000313" key="3">
    <source>
        <dbReference type="EMBL" id="PXA65515.1"/>
    </source>
</evidence>